<protein>
    <submittedName>
        <fullName evidence="2">Uncharacterized protein</fullName>
    </submittedName>
</protein>
<feature type="compositionally biased region" description="Polar residues" evidence="1">
    <location>
        <begin position="127"/>
        <end position="152"/>
    </location>
</feature>
<evidence type="ECO:0000313" key="2">
    <source>
        <dbReference type="EMBL" id="RRT71965.1"/>
    </source>
</evidence>
<dbReference type="EMBL" id="AMZH03003552">
    <property type="protein sequence ID" value="RRT71965.1"/>
    <property type="molecule type" value="Genomic_DNA"/>
</dbReference>
<dbReference type="Proteomes" id="UP000287651">
    <property type="component" value="Unassembled WGS sequence"/>
</dbReference>
<sequence length="152" mass="16310">MARTAEVIWRLRPVDRGKYGEGGGGPRERGMRLSECAMASGAGELTLDPTVNAKWVIYLPREKQLKFYTVSQRVGDDRSENVAGSSELHSFARVRRLVFGVGSLGIKSRPFLPCDISPSRLVRLGSRPSQAPSGSTAGPPTAHGSTSSTTPP</sequence>
<gene>
    <name evidence="2" type="ORF">B296_00012148</name>
</gene>
<evidence type="ECO:0000313" key="3">
    <source>
        <dbReference type="Proteomes" id="UP000287651"/>
    </source>
</evidence>
<comment type="caution">
    <text evidence="2">The sequence shown here is derived from an EMBL/GenBank/DDBJ whole genome shotgun (WGS) entry which is preliminary data.</text>
</comment>
<name>A0A427A6V6_ENSVE</name>
<accession>A0A427A6V6</accession>
<organism evidence="2 3">
    <name type="scientific">Ensete ventricosum</name>
    <name type="common">Abyssinian banana</name>
    <name type="synonym">Musa ensete</name>
    <dbReference type="NCBI Taxonomy" id="4639"/>
    <lineage>
        <taxon>Eukaryota</taxon>
        <taxon>Viridiplantae</taxon>
        <taxon>Streptophyta</taxon>
        <taxon>Embryophyta</taxon>
        <taxon>Tracheophyta</taxon>
        <taxon>Spermatophyta</taxon>
        <taxon>Magnoliopsida</taxon>
        <taxon>Liliopsida</taxon>
        <taxon>Zingiberales</taxon>
        <taxon>Musaceae</taxon>
        <taxon>Ensete</taxon>
    </lineage>
</organism>
<feature type="region of interest" description="Disordered" evidence="1">
    <location>
        <begin position="122"/>
        <end position="152"/>
    </location>
</feature>
<evidence type="ECO:0000256" key="1">
    <source>
        <dbReference type="SAM" id="MobiDB-lite"/>
    </source>
</evidence>
<dbReference type="AlphaFoldDB" id="A0A427A6V6"/>
<proteinExistence type="predicted"/>
<reference evidence="2 3" key="1">
    <citation type="journal article" date="2014" name="Agronomy (Basel)">
        <title>A Draft Genome Sequence for Ensete ventricosum, the Drought-Tolerant Tree Against Hunger.</title>
        <authorList>
            <person name="Harrison J."/>
            <person name="Moore K.A."/>
            <person name="Paszkiewicz K."/>
            <person name="Jones T."/>
            <person name="Grant M."/>
            <person name="Ambacheew D."/>
            <person name="Muzemil S."/>
            <person name="Studholme D.J."/>
        </authorList>
    </citation>
    <scope>NUCLEOTIDE SEQUENCE [LARGE SCALE GENOMIC DNA]</scope>
</reference>